<gene>
    <name evidence="2" type="ORF">K2U94_14465</name>
</gene>
<dbReference type="RefSeq" id="WP_243067863.1">
    <property type="nucleotide sequence ID" value="NZ_JAIVFK010000024.1"/>
</dbReference>
<dbReference type="InterPro" id="IPR013740">
    <property type="entry name" value="Redoxin"/>
</dbReference>
<evidence type="ECO:0000259" key="1">
    <source>
        <dbReference type="PROSITE" id="PS51352"/>
    </source>
</evidence>
<sequence>MHIDRRAVVFGAGLAVASAGAGLWAWRHLGLRARLFNPFRADHFELAALPGLTDASGAAVPGFSSADIVGKSVYINAFASWCPFCRAEHEALMEFARSGARIYGAASLDQPEKTLHFLRENGNPYFRLGMDRHGFLFRALGARGIPAHFVFAPAPRLTFAAQGPMDFAQLRAKILPALA</sequence>
<dbReference type="Proteomes" id="UP001139104">
    <property type="component" value="Unassembled WGS sequence"/>
</dbReference>
<dbReference type="Pfam" id="PF08534">
    <property type="entry name" value="Redoxin"/>
    <property type="match status" value="1"/>
</dbReference>
<evidence type="ECO:0000313" key="2">
    <source>
        <dbReference type="EMBL" id="MCI4683946.1"/>
    </source>
</evidence>
<organism evidence="2 3">
    <name type="scientific">Candidatus Rhodoblastus alkanivorans</name>
    <dbReference type="NCBI Taxonomy" id="2954117"/>
    <lineage>
        <taxon>Bacteria</taxon>
        <taxon>Pseudomonadati</taxon>
        <taxon>Pseudomonadota</taxon>
        <taxon>Alphaproteobacteria</taxon>
        <taxon>Hyphomicrobiales</taxon>
        <taxon>Rhodoblastaceae</taxon>
        <taxon>Rhodoblastus</taxon>
    </lineage>
</organism>
<evidence type="ECO:0000313" key="3">
    <source>
        <dbReference type="Proteomes" id="UP001139104"/>
    </source>
</evidence>
<dbReference type="EMBL" id="JAIVFP010000001">
    <property type="protein sequence ID" value="MCI4683946.1"/>
    <property type="molecule type" value="Genomic_DNA"/>
</dbReference>
<reference evidence="2" key="1">
    <citation type="journal article" date="2022" name="ISME J.">
        <title>Identification of active gaseous-alkane degraders at natural gas seeps.</title>
        <authorList>
            <person name="Farhan Ul Haque M."/>
            <person name="Hernandez M."/>
            <person name="Crombie A.T."/>
            <person name="Murrell J.C."/>
        </authorList>
    </citation>
    <scope>NUCLEOTIDE SEQUENCE</scope>
    <source>
        <strain evidence="2">PC2</strain>
    </source>
</reference>
<dbReference type="SUPFAM" id="SSF52833">
    <property type="entry name" value="Thioredoxin-like"/>
    <property type="match status" value="1"/>
</dbReference>
<dbReference type="InterPro" id="IPR013766">
    <property type="entry name" value="Thioredoxin_domain"/>
</dbReference>
<dbReference type="InterPro" id="IPR050553">
    <property type="entry name" value="Thioredoxin_ResA/DsbE_sf"/>
</dbReference>
<protein>
    <submittedName>
        <fullName evidence="2">Redoxin domain-containing protein</fullName>
    </submittedName>
</protein>
<name>A0ABS9Z923_9HYPH</name>
<keyword evidence="3" id="KW-1185">Reference proteome</keyword>
<comment type="caution">
    <text evidence="2">The sequence shown here is derived from an EMBL/GenBank/DDBJ whole genome shotgun (WGS) entry which is preliminary data.</text>
</comment>
<dbReference type="PANTHER" id="PTHR42852:SF13">
    <property type="entry name" value="PROTEIN DIPZ"/>
    <property type="match status" value="1"/>
</dbReference>
<dbReference type="PROSITE" id="PS51352">
    <property type="entry name" value="THIOREDOXIN_2"/>
    <property type="match status" value="1"/>
</dbReference>
<proteinExistence type="predicted"/>
<feature type="domain" description="Thioredoxin" evidence="1">
    <location>
        <begin position="54"/>
        <end position="179"/>
    </location>
</feature>
<dbReference type="InterPro" id="IPR036249">
    <property type="entry name" value="Thioredoxin-like_sf"/>
</dbReference>
<dbReference type="PANTHER" id="PTHR42852">
    <property type="entry name" value="THIOL:DISULFIDE INTERCHANGE PROTEIN DSBE"/>
    <property type="match status" value="1"/>
</dbReference>
<dbReference type="Gene3D" id="3.40.30.10">
    <property type="entry name" value="Glutaredoxin"/>
    <property type="match status" value="1"/>
</dbReference>
<accession>A0ABS9Z923</accession>